<feature type="transmembrane region" description="Helical" evidence="7">
    <location>
        <begin position="383"/>
        <end position="405"/>
    </location>
</feature>
<dbReference type="EMBL" id="JAUHJS010000005">
    <property type="protein sequence ID" value="MDN4166024.1"/>
    <property type="molecule type" value="Genomic_DNA"/>
</dbReference>
<feature type="transmembrane region" description="Helical" evidence="7">
    <location>
        <begin position="89"/>
        <end position="119"/>
    </location>
</feature>
<sequence length="465" mass="49844">MANVSSDARGQWGSTFGFVMAAAGSAVGLGNIWRFPYLTGQNGGGAFVFVYVLCVVLIGMPLLFNEIALGRKTGQSPVGAFQINKTGKFWLIAPILSILISFVVLSYYSVIAGWTIGYIYTSITSTTVVFSEFIATPEYVIPLTAFFLVATVLIVLGGIAGGIEKAAKILMPMLLGILVLIIIRSVTLPGATEGIVYFLKPDFSKIDSFVILAALGQAFFSMSVGWGIMVTYGSYFPKTNNIVTSSLWVGSMDSIVALMGGLMVFPAVFAFGKSPSAGPTLVFQVLPEVFTMMPGGTIVGALFFLLLCIAALTSSISMLEVPVSYFIDNKKWNRKKAAVIVAVAALALSIPAALSNGGSKLFTEMSINFMGSTKTGFLDIMDFFFGTLSIVIVCLMMAVYTGWIIKPKQIADEIAVGSEGFTKKTALGFSFYQLWIFFIKYICPIIMLLVLLNMLGVFGTPGQGH</sequence>
<dbReference type="RefSeq" id="WP_320004559.1">
    <property type="nucleotide sequence ID" value="NZ_JAUHJS010000005.1"/>
</dbReference>
<dbReference type="InterPro" id="IPR047218">
    <property type="entry name" value="YocR/YhdH-like"/>
</dbReference>
<comment type="caution">
    <text evidence="8">The sequence shown here is derived from an EMBL/GenBank/DDBJ whole genome shotgun (WGS) entry which is preliminary data.</text>
</comment>
<dbReference type="PROSITE" id="PS00610">
    <property type="entry name" value="NA_NEUROTRAN_SYMP_1"/>
    <property type="match status" value="1"/>
</dbReference>
<feature type="transmembrane region" description="Helical" evidence="7">
    <location>
        <begin position="426"/>
        <end position="452"/>
    </location>
</feature>
<feature type="transmembrane region" description="Helical" evidence="7">
    <location>
        <begin position="139"/>
        <end position="162"/>
    </location>
</feature>
<evidence type="ECO:0000313" key="8">
    <source>
        <dbReference type="EMBL" id="MDN4166024.1"/>
    </source>
</evidence>
<dbReference type="SUPFAM" id="SSF161070">
    <property type="entry name" value="SNF-like"/>
    <property type="match status" value="1"/>
</dbReference>
<feature type="transmembrane region" description="Helical" evidence="7">
    <location>
        <begin position="292"/>
        <end position="316"/>
    </location>
</feature>
<feature type="transmembrane region" description="Helical" evidence="7">
    <location>
        <begin position="208"/>
        <end position="235"/>
    </location>
</feature>
<dbReference type="PRINTS" id="PR00176">
    <property type="entry name" value="NANEUSMPORT"/>
</dbReference>
<dbReference type="InterPro" id="IPR000175">
    <property type="entry name" value="Na/ntran_symport"/>
</dbReference>
<evidence type="ECO:0000256" key="4">
    <source>
        <dbReference type="ARBA" id="ARBA00022989"/>
    </source>
</evidence>
<keyword evidence="3 6" id="KW-0812">Transmembrane</keyword>
<evidence type="ECO:0000256" key="2">
    <source>
        <dbReference type="ARBA" id="ARBA00022448"/>
    </source>
</evidence>
<keyword evidence="4 7" id="KW-1133">Transmembrane helix</keyword>
<dbReference type="Proteomes" id="UP001168552">
    <property type="component" value="Unassembled WGS sequence"/>
</dbReference>
<reference evidence="8" key="1">
    <citation type="submission" date="2023-06" db="EMBL/GenBank/DDBJ databases">
        <title>Cytophagales bacterium Strain LB-30, isolated from soil.</title>
        <authorList>
            <person name="Liu B."/>
        </authorList>
    </citation>
    <scope>NUCLEOTIDE SEQUENCE</scope>
    <source>
        <strain evidence="8">LB-30</strain>
    </source>
</reference>
<comment type="similarity">
    <text evidence="6">Belongs to the sodium:neurotransmitter symporter (SNF) (TC 2.A.22) family.</text>
</comment>
<proteinExistence type="inferred from homology"/>
<feature type="transmembrane region" description="Helical" evidence="7">
    <location>
        <begin position="169"/>
        <end position="188"/>
    </location>
</feature>
<protein>
    <recommendedName>
        <fullName evidence="6">Transporter</fullName>
    </recommendedName>
</protein>
<dbReference type="PROSITE" id="PS50267">
    <property type="entry name" value="NA_NEUROTRAN_SYMP_3"/>
    <property type="match status" value="1"/>
</dbReference>
<evidence type="ECO:0000256" key="1">
    <source>
        <dbReference type="ARBA" id="ARBA00004141"/>
    </source>
</evidence>
<dbReference type="PANTHER" id="PTHR42948">
    <property type="entry name" value="TRANSPORTER"/>
    <property type="match status" value="1"/>
</dbReference>
<keyword evidence="6" id="KW-0769">Symport</keyword>
<gene>
    <name evidence="8" type="ORF">QWY31_10960</name>
</gene>
<dbReference type="Pfam" id="PF00209">
    <property type="entry name" value="SNF"/>
    <property type="match status" value="2"/>
</dbReference>
<evidence type="ECO:0000256" key="5">
    <source>
        <dbReference type="ARBA" id="ARBA00023136"/>
    </source>
</evidence>
<keyword evidence="2 6" id="KW-0813">Transport</keyword>
<name>A0ABT8F6N1_9BACT</name>
<dbReference type="NCBIfam" id="NF037979">
    <property type="entry name" value="Na_transp"/>
    <property type="match status" value="1"/>
</dbReference>
<evidence type="ECO:0000256" key="6">
    <source>
        <dbReference type="RuleBase" id="RU003732"/>
    </source>
</evidence>
<feature type="transmembrane region" description="Helical" evidence="7">
    <location>
        <begin position="12"/>
        <end position="33"/>
    </location>
</feature>
<keyword evidence="5 7" id="KW-0472">Membrane</keyword>
<evidence type="ECO:0000256" key="7">
    <source>
        <dbReference type="SAM" id="Phobius"/>
    </source>
</evidence>
<feature type="transmembrane region" description="Helical" evidence="7">
    <location>
        <begin position="247"/>
        <end position="272"/>
    </location>
</feature>
<feature type="transmembrane region" description="Helical" evidence="7">
    <location>
        <begin position="45"/>
        <end position="68"/>
    </location>
</feature>
<feature type="transmembrane region" description="Helical" evidence="7">
    <location>
        <begin position="337"/>
        <end position="354"/>
    </location>
</feature>
<accession>A0ABT8F6N1</accession>
<dbReference type="CDD" id="cd10336">
    <property type="entry name" value="SLC6sbd_Tyt1-Like"/>
    <property type="match status" value="1"/>
</dbReference>
<organism evidence="8 9">
    <name type="scientific">Shiella aurantiaca</name>
    <dbReference type="NCBI Taxonomy" id="3058365"/>
    <lineage>
        <taxon>Bacteria</taxon>
        <taxon>Pseudomonadati</taxon>
        <taxon>Bacteroidota</taxon>
        <taxon>Cytophagia</taxon>
        <taxon>Cytophagales</taxon>
        <taxon>Shiellaceae</taxon>
        <taxon>Shiella</taxon>
    </lineage>
</organism>
<dbReference type="InterPro" id="IPR037272">
    <property type="entry name" value="SNS_sf"/>
</dbReference>
<dbReference type="PANTHER" id="PTHR42948:SF1">
    <property type="entry name" value="TRANSPORTER"/>
    <property type="match status" value="1"/>
</dbReference>
<evidence type="ECO:0000313" key="9">
    <source>
        <dbReference type="Proteomes" id="UP001168552"/>
    </source>
</evidence>
<evidence type="ECO:0000256" key="3">
    <source>
        <dbReference type="ARBA" id="ARBA00022692"/>
    </source>
</evidence>
<keyword evidence="9" id="KW-1185">Reference proteome</keyword>
<comment type="subcellular location">
    <subcellularLocation>
        <location evidence="1">Membrane</location>
        <topology evidence="1">Multi-pass membrane protein</topology>
    </subcellularLocation>
</comment>